<evidence type="ECO:0000313" key="2">
    <source>
        <dbReference type="EMBL" id="ABL68370.1"/>
    </source>
</evidence>
<protein>
    <submittedName>
        <fullName evidence="2">Uncharacterized protein</fullName>
    </submittedName>
</protein>
<dbReference type="AlphaFoldDB" id="A1AYM6"/>
<proteinExistence type="predicted"/>
<sequence>MPACHRRRPPSRVPIEQIAQRRGNWRRQDPVAFVCQDAEPGGGRRCHLTADQQQAVIRHHAEPTVLDFDPERGRYQNHGHHHGN</sequence>
<reference evidence="3" key="1">
    <citation type="submission" date="2006-12" db="EMBL/GenBank/DDBJ databases">
        <title>Complete sequence of chromosome 1 of Paracoccus denitrificans PD1222.</title>
        <authorList>
            <person name="Copeland A."/>
            <person name="Lucas S."/>
            <person name="Lapidus A."/>
            <person name="Barry K."/>
            <person name="Detter J.C."/>
            <person name="Glavina del Rio T."/>
            <person name="Hammon N."/>
            <person name="Israni S."/>
            <person name="Dalin E."/>
            <person name="Tice H."/>
            <person name="Pitluck S."/>
            <person name="Munk A.C."/>
            <person name="Brettin T."/>
            <person name="Bruce D."/>
            <person name="Han C."/>
            <person name="Tapia R."/>
            <person name="Gilna P."/>
            <person name="Schmutz J."/>
            <person name="Larimer F."/>
            <person name="Land M."/>
            <person name="Hauser L."/>
            <person name="Kyrpides N."/>
            <person name="Lykidis A."/>
            <person name="Spiro S."/>
            <person name="Richardson D.J."/>
            <person name="Moir J.W.B."/>
            <person name="Ferguson S.J."/>
            <person name="van Spanning R.J.M."/>
            <person name="Richardson P."/>
        </authorList>
    </citation>
    <scope>NUCLEOTIDE SEQUENCE [LARGE SCALE GENOMIC DNA]</scope>
    <source>
        <strain evidence="3">Pd 1222</strain>
    </source>
</reference>
<feature type="region of interest" description="Disordered" evidence="1">
    <location>
        <begin position="1"/>
        <end position="24"/>
    </location>
</feature>
<feature type="compositionally biased region" description="Basic residues" evidence="1">
    <location>
        <begin position="75"/>
        <end position="84"/>
    </location>
</feature>
<keyword evidence="3" id="KW-1185">Reference proteome</keyword>
<evidence type="ECO:0000313" key="3">
    <source>
        <dbReference type="Proteomes" id="UP000000361"/>
    </source>
</evidence>
<dbReference type="KEGG" id="pde:Pden_0256"/>
<organism evidence="2 3">
    <name type="scientific">Paracoccus denitrificans (strain Pd 1222)</name>
    <dbReference type="NCBI Taxonomy" id="318586"/>
    <lineage>
        <taxon>Bacteria</taxon>
        <taxon>Pseudomonadati</taxon>
        <taxon>Pseudomonadota</taxon>
        <taxon>Alphaproteobacteria</taxon>
        <taxon>Rhodobacterales</taxon>
        <taxon>Paracoccaceae</taxon>
        <taxon>Paracoccus</taxon>
    </lineage>
</organism>
<feature type="region of interest" description="Disordered" evidence="1">
    <location>
        <begin position="61"/>
        <end position="84"/>
    </location>
</feature>
<dbReference type="HOGENOM" id="CLU_2524515_0_0_5"/>
<dbReference type="Proteomes" id="UP000000361">
    <property type="component" value="Chromosome 1"/>
</dbReference>
<feature type="compositionally biased region" description="Basic residues" evidence="1">
    <location>
        <begin position="1"/>
        <end position="10"/>
    </location>
</feature>
<gene>
    <name evidence="2" type="ordered locus">Pden_0256</name>
</gene>
<name>A1AYM6_PARDP</name>
<dbReference type="EMBL" id="CP000489">
    <property type="protein sequence ID" value="ABL68370.1"/>
    <property type="molecule type" value="Genomic_DNA"/>
</dbReference>
<evidence type="ECO:0000256" key="1">
    <source>
        <dbReference type="SAM" id="MobiDB-lite"/>
    </source>
</evidence>
<dbReference type="EnsemblBacteria" id="ABL68370">
    <property type="protein sequence ID" value="ABL68370"/>
    <property type="gene ID" value="Pden_0256"/>
</dbReference>
<accession>A1AYM6</accession>